<proteinExistence type="predicted"/>
<dbReference type="EMBL" id="FONZ01000003">
    <property type="protein sequence ID" value="SFF23151.1"/>
    <property type="molecule type" value="Genomic_DNA"/>
</dbReference>
<keyword evidence="2" id="KW-1185">Reference proteome</keyword>
<dbReference type="RefSeq" id="WP_093378298.1">
    <property type="nucleotide sequence ID" value="NZ_BNAN01000003.1"/>
</dbReference>
<name>A0A1I2H393_9MICO</name>
<evidence type="ECO:0000313" key="2">
    <source>
        <dbReference type="Proteomes" id="UP000198520"/>
    </source>
</evidence>
<sequence length="151" mass="15755">MRNALSRPSSTTRAVVAAGAITAAAGVVLIGTQTTAFGGAADPDCETELLALETVAAGYNVDDCPEGPREVRIEGRFQAQVPQRDGHVSLSALEPHGDRTSFKVKVDNHGTVRVHLSTSDDDLIADFHPLLDASVLVDGLPTVTLAEHASS</sequence>
<dbReference type="AlphaFoldDB" id="A0A1I2H393"/>
<accession>A0A1I2H393</accession>
<dbReference type="Proteomes" id="UP000198520">
    <property type="component" value="Unassembled WGS sequence"/>
</dbReference>
<protein>
    <submittedName>
        <fullName evidence="1">Uncharacterized protein</fullName>
    </submittedName>
</protein>
<evidence type="ECO:0000313" key="1">
    <source>
        <dbReference type="EMBL" id="SFF23151.1"/>
    </source>
</evidence>
<organism evidence="1 2">
    <name type="scientific">Flavimobilis marinus</name>
    <dbReference type="NCBI Taxonomy" id="285351"/>
    <lineage>
        <taxon>Bacteria</taxon>
        <taxon>Bacillati</taxon>
        <taxon>Actinomycetota</taxon>
        <taxon>Actinomycetes</taxon>
        <taxon>Micrococcales</taxon>
        <taxon>Jonesiaceae</taxon>
        <taxon>Flavimobilis</taxon>
    </lineage>
</organism>
<reference evidence="2" key="1">
    <citation type="submission" date="2016-10" db="EMBL/GenBank/DDBJ databases">
        <authorList>
            <person name="Varghese N."/>
            <person name="Submissions S."/>
        </authorList>
    </citation>
    <scope>NUCLEOTIDE SEQUENCE [LARGE SCALE GENOMIC DNA]</scope>
    <source>
        <strain evidence="2">DSM 19083</strain>
    </source>
</reference>
<gene>
    <name evidence="1" type="ORF">SAMN04488035_2112</name>
</gene>